<evidence type="ECO:0000313" key="2">
    <source>
        <dbReference type="Proteomes" id="UP001501474"/>
    </source>
</evidence>
<sequence>MGQAWLDLELAYRILFDASKVPTPLRWSPDDAMSSAISDAWRAAACFPGMLPHPGNDIADHIYRGNVYLVAPGGVHLTTRSLWECASTLDEIRASATGADEEALAELRRMAGYKLQDPVYGGPWKVANEITHGINTVAMFLVAVHIATNPPLPYWDHTVTDLSWDDLYPPSRFMKVYKFLHDNRFFREFRTFQPDDYDDVIDAIIQGSGIKCASALGEDSMGLDLYPGVRQALVGDLNAVIKSGLFLRSAWAGHPSRFILPSKSEPIMTMPDSDESKRFHEVEAASHPPFLQFAGKQMGVGMLTDEQGHYYCIGAWSHNTLDQLIRGNPIGDHTYLLDDLRGFDEELQMFHDLFLADAVVSW</sequence>
<reference evidence="2" key="1">
    <citation type="journal article" date="2019" name="Int. J. Syst. Evol. Microbiol.">
        <title>The Global Catalogue of Microorganisms (GCM) 10K type strain sequencing project: providing services to taxonomists for standard genome sequencing and annotation.</title>
        <authorList>
            <consortium name="The Broad Institute Genomics Platform"/>
            <consortium name="The Broad Institute Genome Sequencing Center for Infectious Disease"/>
            <person name="Wu L."/>
            <person name="Ma J."/>
        </authorList>
    </citation>
    <scope>NUCLEOTIDE SEQUENCE [LARGE SCALE GENOMIC DNA]</scope>
    <source>
        <strain evidence="2">JCM 3053</strain>
    </source>
</reference>
<comment type="caution">
    <text evidence="1">The sequence shown here is derived from an EMBL/GenBank/DDBJ whole genome shotgun (WGS) entry which is preliminary data.</text>
</comment>
<gene>
    <name evidence="1" type="ORF">GCM10010104_08180</name>
</gene>
<evidence type="ECO:0000313" key="1">
    <source>
        <dbReference type="EMBL" id="GAA2220726.1"/>
    </source>
</evidence>
<keyword evidence="2" id="KW-1185">Reference proteome</keyword>
<protein>
    <submittedName>
        <fullName evidence="1">Uncharacterized protein</fullName>
    </submittedName>
</protein>
<dbReference type="Proteomes" id="UP001501474">
    <property type="component" value="Unassembled WGS sequence"/>
</dbReference>
<organism evidence="1 2">
    <name type="scientific">Streptomyces indiaensis</name>
    <dbReference type="NCBI Taxonomy" id="284033"/>
    <lineage>
        <taxon>Bacteria</taxon>
        <taxon>Bacillati</taxon>
        <taxon>Actinomycetota</taxon>
        <taxon>Actinomycetes</taxon>
        <taxon>Kitasatosporales</taxon>
        <taxon>Streptomycetaceae</taxon>
        <taxon>Streptomyces</taxon>
    </lineage>
</organism>
<name>A0ABP5Q1E3_9ACTN</name>
<accession>A0ABP5Q1E3</accession>
<proteinExistence type="predicted"/>
<dbReference type="EMBL" id="BAAART010000018">
    <property type="protein sequence ID" value="GAA2220726.1"/>
    <property type="molecule type" value="Genomic_DNA"/>
</dbReference>